<dbReference type="RefSeq" id="WP_139380359.1">
    <property type="nucleotide sequence ID" value="NZ_FUZT01000007.1"/>
</dbReference>
<proteinExistence type="predicted"/>
<feature type="transmembrane region" description="Helical" evidence="1">
    <location>
        <begin position="6"/>
        <end position="28"/>
    </location>
</feature>
<organism evidence="2 3">
    <name type="scientific">Maledivibacter halophilus</name>
    <dbReference type="NCBI Taxonomy" id="36842"/>
    <lineage>
        <taxon>Bacteria</taxon>
        <taxon>Bacillati</taxon>
        <taxon>Bacillota</taxon>
        <taxon>Clostridia</taxon>
        <taxon>Peptostreptococcales</taxon>
        <taxon>Caminicellaceae</taxon>
        <taxon>Maledivibacter</taxon>
    </lineage>
</organism>
<evidence type="ECO:0000313" key="2">
    <source>
        <dbReference type="EMBL" id="SKC77669.1"/>
    </source>
</evidence>
<evidence type="ECO:0000313" key="3">
    <source>
        <dbReference type="Proteomes" id="UP000190285"/>
    </source>
</evidence>
<reference evidence="2 3" key="1">
    <citation type="submission" date="2017-02" db="EMBL/GenBank/DDBJ databases">
        <authorList>
            <person name="Peterson S.W."/>
        </authorList>
    </citation>
    <scope>NUCLEOTIDE SEQUENCE [LARGE SCALE GENOMIC DNA]</scope>
    <source>
        <strain evidence="2 3">M1</strain>
    </source>
</reference>
<keyword evidence="3" id="KW-1185">Reference proteome</keyword>
<gene>
    <name evidence="2" type="ORF">SAMN02194393_03167</name>
</gene>
<dbReference type="OrthoDB" id="9780661at2"/>
<feature type="transmembrane region" description="Helical" evidence="1">
    <location>
        <begin position="103"/>
        <end position="120"/>
    </location>
</feature>
<keyword evidence="1" id="KW-0812">Transmembrane</keyword>
<feature type="transmembrane region" description="Helical" evidence="1">
    <location>
        <begin position="78"/>
        <end position="97"/>
    </location>
</feature>
<keyword evidence="1" id="KW-1133">Transmembrane helix</keyword>
<dbReference type="STRING" id="36842.SAMN02194393_03167"/>
<feature type="transmembrane region" description="Helical" evidence="1">
    <location>
        <begin position="279"/>
        <end position="299"/>
    </location>
</feature>
<dbReference type="EMBL" id="FUZT01000007">
    <property type="protein sequence ID" value="SKC77669.1"/>
    <property type="molecule type" value="Genomic_DNA"/>
</dbReference>
<dbReference type="PANTHER" id="PTHR35007">
    <property type="entry name" value="INTEGRAL MEMBRANE PROTEIN-RELATED"/>
    <property type="match status" value="1"/>
</dbReference>
<dbReference type="Proteomes" id="UP000190285">
    <property type="component" value="Unassembled WGS sequence"/>
</dbReference>
<protein>
    <submittedName>
        <fullName evidence="2">Flp pilus assembly protein TadB</fullName>
    </submittedName>
</protein>
<sequence>MNSMLLMALLLMVVGFFIILKISPIEILDYIKNIKTNKKESIRQKVLSVTQKKKSKGIKRLVEETREILRMTGKENRFFITMLISVIASVIGIFFALLMNNMLLIPILSIGFALIPFWYVKLVATKWKNELNDELETALSVITTSYMRSDSIITAIEENIDYINPPVDEVFKSFMMDSKLINANIKMALEKLRSKIDSDVFRQWVDAIIDCQEDKNLKSTLTPIVTKLSDMRIVSGELNNMLHEPIKEFMMMASLLIGNIPLIYFLNKDWYHSLMFTPIGKGVLGICTVVLFISIAGVVKQSKPVEYRR</sequence>
<feature type="transmembrane region" description="Helical" evidence="1">
    <location>
        <begin position="249"/>
        <end position="267"/>
    </location>
</feature>
<dbReference type="AlphaFoldDB" id="A0A1T5LQ35"/>
<dbReference type="PANTHER" id="PTHR35007:SF2">
    <property type="entry name" value="PILUS ASSEMBLE PROTEIN"/>
    <property type="match status" value="1"/>
</dbReference>
<keyword evidence="1" id="KW-0472">Membrane</keyword>
<evidence type="ECO:0000256" key="1">
    <source>
        <dbReference type="SAM" id="Phobius"/>
    </source>
</evidence>
<name>A0A1T5LQ35_9FIRM</name>
<accession>A0A1T5LQ35</accession>